<sequence length="81" mass="9671">MRPITAMCVMDPPYADLPISRDNPSSRHQTFRKLTHTLRRRRSCHEIATPCYSESAYVLKIPKPSAYHQMRRWFLSWHEGR</sequence>
<dbReference type="HOGENOM" id="CLU_2574838_0_0_1"/>
<accession>A0A0C3J4R6</accession>
<reference evidence="2" key="2">
    <citation type="submission" date="2015-01" db="EMBL/GenBank/DDBJ databases">
        <title>Evolutionary Origins and Diversification of the Mycorrhizal Mutualists.</title>
        <authorList>
            <consortium name="DOE Joint Genome Institute"/>
            <consortium name="Mycorrhizal Genomics Consortium"/>
            <person name="Kohler A."/>
            <person name="Kuo A."/>
            <person name="Nagy L.G."/>
            <person name="Floudas D."/>
            <person name="Copeland A."/>
            <person name="Barry K.W."/>
            <person name="Cichocki N."/>
            <person name="Veneault-Fourrey C."/>
            <person name="LaButti K."/>
            <person name="Lindquist E.A."/>
            <person name="Lipzen A."/>
            <person name="Lundell T."/>
            <person name="Morin E."/>
            <person name="Murat C."/>
            <person name="Riley R."/>
            <person name="Ohm R."/>
            <person name="Sun H."/>
            <person name="Tunlid A."/>
            <person name="Henrissat B."/>
            <person name="Grigoriev I.V."/>
            <person name="Hibbett D.S."/>
            <person name="Martin F."/>
        </authorList>
    </citation>
    <scope>NUCLEOTIDE SEQUENCE [LARGE SCALE GENOMIC DNA]</scope>
    <source>
        <strain evidence="2">Marx 270</strain>
    </source>
</reference>
<proteinExistence type="predicted"/>
<dbReference type="AlphaFoldDB" id="A0A0C3J4R6"/>
<dbReference type="EMBL" id="KN831973">
    <property type="protein sequence ID" value="KIO04078.1"/>
    <property type="molecule type" value="Genomic_DNA"/>
</dbReference>
<name>A0A0C3J4R6_PISTI</name>
<keyword evidence="2" id="KW-1185">Reference proteome</keyword>
<dbReference type="Proteomes" id="UP000054217">
    <property type="component" value="Unassembled WGS sequence"/>
</dbReference>
<gene>
    <name evidence="1" type="ORF">M404DRAFT_601377</name>
</gene>
<evidence type="ECO:0000313" key="2">
    <source>
        <dbReference type="Proteomes" id="UP000054217"/>
    </source>
</evidence>
<evidence type="ECO:0000313" key="1">
    <source>
        <dbReference type="EMBL" id="KIO04078.1"/>
    </source>
</evidence>
<dbReference type="InParanoid" id="A0A0C3J4R6"/>
<reference evidence="1 2" key="1">
    <citation type="submission" date="2014-04" db="EMBL/GenBank/DDBJ databases">
        <authorList>
            <consortium name="DOE Joint Genome Institute"/>
            <person name="Kuo A."/>
            <person name="Kohler A."/>
            <person name="Costa M.D."/>
            <person name="Nagy L.G."/>
            <person name="Floudas D."/>
            <person name="Copeland A."/>
            <person name="Barry K.W."/>
            <person name="Cichocki N."/>
            <person name="Veneault-Fourrey C."/>
            <person name="LaButti K."/>
            <person name="Lindquist E.A."/>
            <person name="Lipzen A."/>
            <person name="Lundell T."/>
            <person name="Morin E."/>
            <person name="Murat C."/>
            <person name="Sun H."/>
            <person name="Tunlid A."/>
            <person name="Henrissat B."/>
            <person name="Grigoriev I.V."/>
            <person name="Hibbett D.S."/>
            <person name="Martin F."/>
            <person name="Nordberg H.P."/>
            <person name="Cantor M.N."/>
            <person name="Hua S.X."/>
        </authorList>
    </citation>
    <scope>NUCLEOTIDE SEQUENCE [LARGE SCALE GENOMIC DNA]</scope>
    <source>
        <strain evidence="1 2">Marx 270</strain>
    </source>
</reference>
<protein>
    <submittedName>
        <fullName evidence="1">Uncharacterized protein</fullName>
    </submittedName>
</protein>
<organism evidence="1 2">
    <name type="scientific">Pisolithus tinctorius Marx 270</name>
    <dbReference type="NCBI Taxonomy" id="870435"/>
    <lineage>
        <taxon>Eukaryota</taxon>
        <taxon>Fungi</taxon>
        <taxon>Dikarya</taxon>
        <taxon>Basidiomycota</taxon>
        <taxon>Agaricomycotina</taxon>
        <taxon>Agaricomycetes</taxon>
        <taxon>Agaricomycetidae</taxon>
        <taxon>Boletales</taxon>
        <taxon>Sclerodermatineae</taxon>
        <taxon>Pisolithaceae</taxon>
        <taxon>Pisolithus</taxon>
    </lineage>
</organism>